<keyword evidence="2" id="KW-0472">Membrane</keyword>
<dbReference type="PANTHER" id="PTHR43318:SF1">
    <property type="entry name" value="POLYSACCHARIDE BIOSYNTHESIS PROTEIN EPSC-RELATED"/>
    <property type="match status" value="1"/>
</dbReference>
<reference evidence="4 5" key="1">
    <citation type="submission" date="2018-03" db="EMBL/GenBank/DDBJ databases">
        <title>Comparative analysis of microorganisms from saline springs in Andes Mountain Range, Colombia.</title>
        <authorList>
            <person name="Rubin E."/>
        </authorList>
    </citation>
    <scope>NUCLEOTIDE SEQUENCE [LARGE SCALE GENOMIC DNA]</scope>
    <source>
        <strain evidence="4 5">USBA 854</strain>
    </source>
</reference>
<dbReference type="InterPro" id="IPR029063">
    <property type="entry name" value="SAM-dependent_MTases_sf"/>
</dbReference>
<feature type="domain" description="Polysaccharide biosynthesis protein CapD-like" evidence="3">
    <location>
        <begin position="282"/>
        <end position="575"/>
    </location>
</feature>
<comment type="caution">
    <text evidence="4">The sequence shown here is derived from an EMBL/GenBank/DDBJ whole genome shotgun (WGS) entry which is preliminary data.</text>
</comment>
<dbReference type="InterPro" id="IPR003869">
    <property type="entry name" value="Polysac_CapD-like"/>
</dbReference>
<dbReference type="AlphaFoldDB" id="A0A2T0VB63"/>
<feature type="transmembrane region" description="Helical" evidence="2">
    <location>
        <begin position="82"/>
        <end position="103"/>
    </location>
</feature>
<dbReference type="Gene3D" id="3.40.50.720">
    <property type="entry name" value="NAD(P)-binding Rossmann-like Domain"/>
    <property type="match status" value="2"/>
</dbReference>
<accession>A0A2T0VB63</accession>
<organism evidence="4 5">
    <name type="scientific">Halomonas ventosae</name>
    <dbReference type="NCBI Taxonomy" id="229007"/>
    <lineage>
        <taxon>Bacteria</taxon>
        <taxon>Pseudomonadati</taxon>
        <taxon>Pseudomonadota</taxon>
        <taxon>Gammaproteobacteria</taxon>
        <taxon>Oceanospirillales</taxon>
        <taxon>Halomonadaceae</taxon>
        <taxon>Halomonas</taxon>
    </lineage>
</organism>
<keyword evidence="2" id="KW-1133">Transmembrane helix</keyword>
<feature type="transmembrane region" description="Helical" evidence="2">
    <location>
        <begin position="21"/>
        <end position="38"/>
    </location>
</feature>
<evidence type="ECO:0000259" key="3">
    <source>
        <dbReference type="Pfam" id="PF02719"/>
    </source>
</evidence>
<dbReference type="RefSeq" id="WP_106232402.1">
    <property type="nucleotide sequence ID" value="NZ_PVTM01000021.1"/>
</dbReference>
<protein>
    <submittedName>
        <fullName evidence="4">FlaA1/EpsC-like NDP-sugar epimerase</fullName>
    </submittedName>
</protein>
<dbReference type="Pfam" id="PF13727">
    <property type="entry name" value="CoA_binding_3"/>
    <property type="match status" value="1"/>
</dbReference>
<dbReference type="InterPro" id="IPR051203">
    <property type="entry name" value="Polysaccharide_Synthase-Rel"/>
</dbReference>
<dbReference type="SUPFAM" id="SSF53335">
    <property type="entry name" value="S-adenosyl-L-methionine-dependent methyltransferases"/>
    <property type="match status" value="1"/>
</dbReference>
<keyword evidence="5" id="KW-1185">Reference proteome</keyword>
<evidence type="ECO:0000256" key="1">
    <source>
        <dbReference type="ARBA" id="ARBA00007430"/>
    </source>
</evidence>
<dbReference type="InterPro" id="IPR036291">
    <property type="entry name" value="NAD(P)-bd_dom_sf"/>
</dbReference>
<dbReference type="Pfam" id="PF02719">
    <property type="entry name" value="Polysacc_synt_2"/>
    <property type="match status" value="1"/>
</dbReference>
<dbReference type="CDD" id="cd05237">
    <property type="entry name" value="UDP_invert_4-6DH_SDR_e"/>
    <property type="match status" value="1"/>
</dbReference>
<evidence type="ECO:0000256" key="2">
    <source>
        <dbReference type="SAM" id="Phobius"/>
    </source>
</evidence>
<dbReference type="PANTHER" id="PTHR43318">
    <property type="entry name" value="UDP-N-ACETYLGLUCOSAMINE 4,6-DEHYDRATASE"/>
    <property type="match status" value="1"/>
</dbReference>
<gene>
    <name evidence="4" type="ORF">BCL64_1213</name>
</gene>
<dbReference type="SUPFAM" id="SSF51735">
    <property type="entry name" value="NAD(P)-binding Rossmann-fold domains"/>
    <property type="match status" value="1"/>
</dbReference>
<comment type="similarity">
    <text evidence="1">Belongs to the polysaccharide synthase family.</text>
</comment>
<name>A0A2T0VB63_9GAMM</name>
<feature type="transmembrane region" description="Helical" evidence="2">
    <location>
        <begin position="50"/>
        <end position="70"/>
    </location>
</feature>
<dbReference type="Proteomes" id="UP000239896">
    <property type="component" value="Unassembled WGS sequence"/>
</dbReference>
<proteinExistence type="inferred from homology"/>
<keyword evidence="2" id="KW-0812">Transmembrane</keyword>
<evidence type="ECO:0000313" key="5">
    <source>
        <dbReference type="Proteomes" id="UP000239896"/>
    </source>
</evidence>
<evidence type="ECO:0000313" key="4">
    <source>
        <dbReference type="EMBL" id="PRY67363.1"/>
    </source>
</evidence>
<dbReference type="EMBL" id="PVTM01000021">
    <property type="protein sequence ID" value="PRY67363.1"/>
    <property type="molecule type" value="Genomic_DNA"/>
</dbReference>
<feature type="transmembrane region" description="Helical" evidence="2">
    <location>
        <begin position="109"/>
        <end position="130"/>
    </location>
</feature>
<sequence length="661" mass="72513">MQWLVALVMLPRRVKRGLLRMADVLLMTGCLLLAVMISGEWEALQGPEGAILLGVVALTTPLVLEVMGIYRIVLRYMNQHMALTLALGLLLSVVNLLVIDLLLGQLLSLHVLPVFALLVLVAVGGMRLLLRELYQLSRRPQRQPVVIYGAGEAGCELARALQHGGRYWPRAFVDDWRGLQGSLVEGLPVHHPDELDSLIQRLGLELVLLAIPSAPRCRRREILEKLARLSVPVQTIPGSEDLVSGRASVNDTCNVAVEDLLGREPVPAFPELTGADIRDKVVMVTGAGGSIGAELCRQILLQGPAVLVLVDNAEYALYTIEQELQRLLRSGASHSSVKAQLVSIQRGERMREILASFGVQTLYHAAAYKHVPLVEANLVEGIRNNVFGTLGLAMAAVEEKVETFVMVSTDKAVRPTNVMGATKRLTELMCQALAALETCSTRFCMVRFGNVLGSSGSVVPLFRRQIERGGPVEVTHPEITRFFMTIPEAAQLVIQAGAMGSGGEVFVLDMGEPVRIADLAANMIRLSGLEVKDDNHPDGDIEIVYTGLRPGEKLFEELLIGGDVHATRHPRIMTSREVFWEWPALEAFLGELYEAIQHSRHLRILQLLQEAPLDYRPADRMVDPVWQARHDRISSKLPAAGVGPREAPVSARVELQATKSV</sequence>